<name>A0A849A6L8_9ACTN</name>
<dbReference type="Pfam" id="PF00455">
    <property type="entry name" value="DeoRC"/>
    <property type="match status" value="1"/>
</dbReference>
<dbReference type="SMART" id="SM00420">
    <property type="entry name" value="HTH_DEOR"/>
    <property type="match status" value="1"/>
</dbReference>
<organism evidence="5 6">
    <name type="scientific">Nakamurella aerolata</name>
    <dbReference type="NCBI Taxonomy" id="1656892"/>
    <lineage>
        <taxon>Bacteria</taxon>
        <taxon>Bacillati</taxon>
        <taxon>Actinomycetota</taxon>
        <taxon>Actinomycetes</taxon>
        <taxon>Nakamurellales</taxon>
        <taxon>Nakamurellaceae</taxon>
        <taxon>Nakamurella</taxon>
    </lineage>
</organism>
<dbReference type="InterPro" id="IPR050313">
    <property type="entry name" value="Carb_Metab_HTH_regulators"/>
</dbReference>
<protein>
    <submittedName>
        <fullName evidence="5">DeoR/GlpR transcriptional regulator</fullName>
    </submittedName>
</protein>
<dbReference type="AlphaFoldDB" id="A0A849A6L8"/>
<evidence type="ECO:0000313" key="6">
    <source>
        <dbReference type="Proteomes" id="UP000562984"/>
    </source>
</evidence>
<dbReference type="PROSITE" id="PS00894">
    <property type="entry name" value="HTH_DEOR_1"/>
    <property type="match status" value="1"/>
</dbReference>
<keyword evidence="2" id="KW-0238">DNA-binding</keyword>
<dbReference type="InterPro" id="IPR001034">
    <property type="entry name" value="DeoR_HTH"/>
</dbReference>
<dbReference type="GO" id="GO:0003700">
    <property type="term" value="F:DNA-binding transcription factor activity"/>
    <property type="evidence" value="ECO:0007669"/>
    <property type="project" value="InterPro"/>
</dbReference>
<gene>
    <name evidence="5" type="ORF">HKD39_08110</name>
</gene>
<reference evidence="5 6" key="1">
    <citation type="submission" date="2020-05" db="EMBL/GenBank/DDBJ databases">
        <title>Nakamurella sp. DB0629 isolated from air conditioner.</title>
        <authorList>
            <person name="Kim D.H."/>
            <person name="Kim D.-U."/>
        </authorList>
    </citation>
    <scope>NUCLEOTIDE SEQUENCE [LARGE SCALE GENOMIC DNA]</scope>
    <source>
        <strain evidence="5 6">DB0629</strain>
    </source>
</reference>
<evidence type="ECO:0000256" key="2">
    <source>
        <dbReference type="ARBA" id="ARBA00023125"/>
    </source>
</evidence>
<dbReference type="PROSITE" id="PS51000">
    <property type="entry name" value="HTH_DEOR_2"/>
    <property type="match status" value="1"/>
</dbReference>
<dbReference type="PANTHER" id="PTHR30363">
    <property type="entry name" value="HTH-TYPE TRANSCRIPTIONAL REGULATOR SRLR-RELATED"/>
    <property type="match status" value="1"/>
</dbReference>
<dbReference type="InterPro" id="IPR037171">
    <property type="entry name" value="NagB/RpiA_transferase-like"/>
</dbReference>
<accession>A0A849A6L8</accession>
<evidence type="ECO:0000256" key="1">
    <source>
        <dbReference type="ARBA" id="ARBA00023015"/>
    </source>
</evidence>
<dbReference type="Proteomes" id="UP000562984">
    <property type="component" value="Unassembled WGS sequence"/>
</dbReference>
<dbReference type="InterPro" id="IPR036388">
    <property type="entry name" value="WH-like_DNA-bd_sf"/>
</dbReference>
<sequence>MTEVGGGGQATKALQRQQQIRDRVHTFGSVTIDELVGLLGVSRMTVHRDLDALASEGVLRRIRGGATAHGSSLLESDFPYRLTAAVPAKEAIGRAAAALVEPGQAVICDESTTTLAAVRQLPSGDGLTVITNCFPTM</sequence>
<dbReference type="PRINTS" id="PR00037">
    <property type="entry name" value="HTHLACR"/>
</dbReference>
<dbReference type="InterPro" id="IPR014036">
    <property type="entry name" value="DeoR-like_C"/>
</dbReference>
<dbReference type="InterPro" id="IPR018356">
    <property type="entry name" value="Tscrpt_reg_HTH_DeoR_CS"/>
</dbReference>
<dbReference type="Pfam" id="PF08220">
    <property type="entry name" value="HTH_DeoR"/>
    <property type="match status" value="1"/>
</dbReference>
<proteinExistence type="predicted"/>
<keyword evidence="6" id="KW-1185">Reference proteome</keyword>
<keyword evidence="3" id="KW-0804">Transcription</keyword>
<keyword evidence="1" id="KW-0805">Transcription regulation</keyword>
<feature type="domain" description="HTH deoR-type" evidence="4">
    <location>
        <begin position="13"/>
        <end position="68"/>
    </location>
</feature>
<dbReference type="SUPFAM" id="SSF46785">
    <property type="entry name" value="Winged helix' DNA-binding domain"/>
    <property type="match status" value="1"/>
</dbReference>
<dbReference type="PANTHER" id="PTHR30363:SF44">
    <property type="entry name" value="AGA OPERON TRANSCRIPTIONAL REPRESSOR-RELATED"/>
    <property type="match status" value="1"/>
</dbReference>
<dbReference type="InterPro" id="IPR036390">
    <property type="entry name" value="WH_DNA-bd_sf"/>
</dbReference>
<evidence type="ECO:0000256" key="3">
    <source>
        <dbReference type="ARBA" id="ARBA00023163"/>
    </source>
</evidence>
<dbReference type="Gene3D" id="1.10.10.10">
    <property type="entry name" value="Winged helix-like DNA-binding domain superfamily/Winged helix DNA-binding domain"/>
    <property type="match status" value="1"/>
</dbReference>
<dbReference type="EMBL" id="JABEND010000003">
    <property type="protein sequence ID" value="NNG35677.1"/>
    <property type="molecule type" value="Genomic_DNA"/>
</dbReference>
<dbReference type="GO" id="GO:0003677">
    <property type="term" value="F:DNA binding"/>
    <property type="evidence" value="ECO:0007669"/>
    <property type="project" value="UniProtKB-KW"/>
</dbReference>
<evidence type="ECO:0000259" key="4">
    <source>
        <dbReference type="PROSITE" id="PS51000"/>
    </source>
</evidence>
<evidence type="ECO:0000313" key="5">
    <source>
        <dbReference type="EMBL" id="NNG35677.1"/>
    </source>
</evidence>
<comment type="caution">
    <text evidence="5">The sequence shown here is derived from an EMBL/GenBank/DDBJ whole genome shotgun (WGS) entry which is preliminary data.</text>
</comment>
<dbReference type="SUPFAM" id="SSF100950">
    <property type="entry name" value="NagB/RpiA/CoA transferase-like"/>
    <property type="match status" value="1"/>
</dbReference>